<keyword evidence="3" id="KW-1185">Reference proteome</keyword>
<organism evidence="2 3">
    <name type="scientific">Parascedosporium putredinis</name>
    <dbReference type="NCBI Taxonomy" id="1442378"/>
    <lineage>
        <taxon>Eukaryota</taxon>
        <taxon>Fungi</taxon>
        <taxon>Dikarya</taxon>
        <taxon>Ascomycota</taxon>
        <taxon>Pezizomycotina</taxon>
        <taxon>Sordariomycetes</taxon>
        <taxon>Hypocreomycetidae</taxon>
        <taxon>Microascales</taxon>
        <taxon>Microascaceae</taxon>
        <taxon>Parascedosporium</taxon>
    </lineage>
</organism>
<dbReference type="AlphaFoldDB" id="A0A9P1H9M6"/>
<protein>
    <submittedName>
        <fullName evidence="2">Uncharacterized protein</fullName>
    </submittedName>
</protein>
<dbReference type="EMBL" id="CALLCH030000016">
    <property type="protein sequence ID" value="CAI4217709.1"/>
    <property type="molecule type" value="Genomic_DNA"/>
</dbReference>
<feature type="region of interest" description="Disordered" evidence="1">
    <location>
        <begin position="1"/>
        <end position="24"/>
    </location>
</feature>
<accession>A0A9P1H9M6</accession>
<evidence type="ECO:0000313" key="3">
    <source>
        <dbReference type="Proteomes" id="UP000838763"/>
    </source>
</evidence>
<gene>
    <name evidence="2" type="ORF">PPNO1_LOCUS7312</name>
</gene>
<evidence type="ECO:0000313" key="2">
    <source>
        <dbReference type="EMBL" id="CAI4217709.1"/>
    </source>
</evidence>
<sequence length="71" mass="7204">MMQMQHGGPQAPASASPGSLAEVLNSPDEAVAAYESALRANPSSVPAMTAISSSCGLARNSTKPWAISKMS</sequence>
<name>A0A9P1H9M6_9PEZI</name>
<proteinExistence type="predicted"/>
<comment type="caution">
    <text evidence="2">The sequence shown here is derived from an EMBL/GenBank/DDBJ whole genome shotgun (WGS) entry which is preliminary data.</text>
</comment>
<evidence type="ECO:0000256" key="1">
    <source>
        <dbReference type="SAM" id="MobiDB-lite"/>
    </source>
</evidence>
<dbReference type="OrthoDB" id="418911at2759"/>
<dbReference type="Proteomes" id="UP000838763">
    <property type="component" value="Unassembled WGS sequence"/>
</dbReference>
<reference evidence="2" key="1">
    <citation type="submission" date="2022-11" db="EMBL/GenBank/DDBJ databases">
        <authorList>
            <person name="Scott C."/>
            <person name="Bruce N."/>
        </authorList>
    </citation>
    <scope>NUCLEOTIDE SEQUENCE</scope>
</reference>